<evidence type="ECO:0000313" key="15">
    <source>
        <dbReference type="Proteomes" id="UP000219669"/>
    </source>
</evidence>
<accession>A0A286EH14</accession>
<keyword evidence="5" id="KW-0813">Transport</keyword>
<dbReference type="EMBL" id="OCNF01000022">
    <property type="protein sequence ID" value="SOD70094.1"/>
    <property type="molecule type" value="Genomic_DNA"/>
</dbReference>
<feature type="chain" id="PRO_5012063711" description="Outer-membrane lipoprotein LolB" evidence="13">
    <location>
        <begin position="18"/>
        <end position="196"/>
    </location>
</feature>
<comment type="similarity">
    <text evidence="2">Belongs to the LolB family.</text>
</comment>
<keyword evidence="12 14" id="KW-0449">Lipoprotein</keyword>
<evidence type="ECO:0000256" key="11">
    <source>
        <dbReference type="ARBA" id="ARBA00023237"/>
    </source>
</evidence>
<dbReference type="AlphaFoldDB" id="A0A286EH14"/>
<reference evidence="14 15" key="1">
    <citation type="submission" date="2017-09" db="EMBL/GenBank/DDBJ databases">
        <authorList>
            <person name="Ehlers B."/>
            <person name="Leendertz F.H."/>
        </authorList>
    </citation>
    <scope>NUCLEOTIDE SEQUENCE [LARGE SCALE GENOMIC DNA]</scope>
    <source>
        <strain evidence="14 15">DSM 16848</strain>
    </source>
</reference>
<keyword evidence="9" id="KW-0564">Palmitate</keyword>
<evidence type="ECO:0000256" key="9">
    <source>
        <dbReference type="ARBA" id="ARBA00023139"/>
    </source>
</evidence>
<evidence type="ECO:0000256" key="6">
    <source>
        <dbReference type="ARBA" id="ARBA00022729"/>
    </source>
</evidence>
<evidence type="ECO:0000256" key="12">
    <source>
        <dbReference type="ARBA" id="ARBA00023288"/>
    </source>
</evidence>
<proteinExistence type="inferred from homology"/>
<evidence type="ECO:0000256" key="8">
    <source>
        <dbReference type="ARBA" id="ARBA00023136"/>
    </source>
</evidence>
<gene>
    <name evidence="14" type="ORF">SAMN02746062_01975</name>
</gene>
<evidence type="ECO:0000256" key="13">
    <source>
        <dbReference type="SAM" id="SignalP"/>
    </source>
</evidence>
<keyword evidence="6 13" id="KW-0732">Signal</keyword>
<evidence type="ECO:0000256" key="5">
    <source>
        <dbReference type="ARBA" id="ARBA00022448"/>
    </source>
</evidence>
<dbReference type="SUPFAM" id="SSF89392">
    <property type="entry name" value="Prokaryotic lipoproteins and lipoprotein localization factors"/>
    <property type="match status" value="1"/>
</dbReference>
<feature type="signal peptide" evidence="13">
    <location>
        <begin position="1"/>
        <end position="17"/>
    </location>
</feature>
<evidence type="ECO:0000256" key="2">
    <source>
        <dbReference type="ARBA" id="ARBA00009696"/>
    </source>
</evidence>
<dbReference type="GO" id="GO:0015031">
    <property type="term" value="P:protein transport"/>
    <property type="evidence" value="ECO:0007669"/>
    <property type="project" value="UniProtKB-KW"/>
</dbReference>
<dbReference type="PROSITE" id="PS51257">
    <property type="entry name" value="PROKAR_LIPOPROTEIN"/>
    <property type="match status" value="1"/>
</dbReference>
<dbReference type="Proteomes" id="UP000219669">
    <property type="component" value="Unassembled WGS sequence"/>
</dbReference>
<evidence type="ECO:0000256" key="10">
    <source>
        <dbReference type="ARBA" id="ARBA00023186"/>
    </source>
</evidence>
<protein>
    <recommendedName>
        <fullName evidence="4">Outer-membrane lipoprotein LolB</fullName>
    </recommendedName>
</protein>
<keyword evidence="7" id="KW-0653">Protein transport</keyword>
<evidence type="ECO:0000256" key="3">
    <source>
        <dbReference type="ARBA" id="ARBA00011245"/>
    </source>
</evidence>
<organism evidence="14 15">
    <name type="scientific">Alysiella filiformis DSM 16848</name>
    <dbReference type="NCBI Taxonomy" id="1120981"/>
    <lineage>
        <taxon>Bacteria</taxon>
        <taxon>Pseudomonadati</taxon>
        <taxon>Pseudomonadota</taxon>
        <taxon>Betaproteobacteria</taxon>
        <taxon>Neisseriales</taxon>
        <taxon>Neisseriaceae</taxon>
        <taxon>Alysiella</taxon>
    </lineage>
</organism>
<comment type="subcellular location">
    <subcellularLocation>
        <location evidence="1">Cell outer membrane</location>
        <topology evidence="1">Lipid-anchor</topology>
    </subcellularLocation>
</comment>
<dbReference type="InterPro" id="IPR029046">
    <property type="entry name" value="LolA/LolB/LppX"/>
</dbReference>
<name>A0A286EH14_9NEIS</name>
<sequence>MKKIKLMLFSGSLMMLAACQSTQMTQPEQWQTQRPEQNFDASGRLGVKINEKGSYANFDWSRQNGVETIDVNTPVGNTVGQLCRDKLGVLAKDANGKIYTADTPEALSEQLLGYNLPIEHMATWANGEWVPNEPHHFNAQGKLQQLGWTISRELNEDNTPRILLLENAQMSIRMAFTHFETTQTQPESPTQCTARN</sequence>
<dbReference type="GO" id="GO:0009279">
    <property type="term" value="C:cell outer membrane"/>
    <property type="evidence" value="ECO:0007669"/>
    <property type="project" value="UniProtKB-SubCell"/>
</dbReference>
<evidence type="ECO:0000256" key="7">
    <source>
        <dbReference type="ARBA" id="ARBA00022927"/>
    </source>
</evidence>
<dbReference type="RefSeq" id="WP_097114935.1">
    <property type="nucleotide sequence ID" value="NZ_CP083931.1"/>
</dbReference>
<evidence type="ECO:0000256" key="1">
    <source>
        <dbReference type="ARBA" id="ARBA00004459"/>
    </source>
</evidence>
<evidence type="ECO:0000313" key="14">
    <source>
        <dbReference type="EMBL" id="SOD70094.1"/>
    </source>
</evidence>
<dbReference type="CDD" id="cd16326">
    <property type="entry name" value="LolB"/>
    <property type="match status" value="1"/>
</dbReference>
<keyword evidence="8" id="KW-0472">Membrane</keyword>
<keyword evidence="10" id="KW-0143">Chaperone</keyword>
<dbReference type="Pfam" id="PF03550">
    <property type="entry name" value="LolB"/>
    <property type="match status" value="1"/>
</dbReference>
<dbReference type="InterPro" id="IPR004565">
    <property type="entry name" value="OM_lipoprot_LolB"/>
</dbReference>
<keyword evidence="15" id="KW-1185">Reference proteome</keyword>
<dbReference type="Gene3D" id="2.50.20.10">
    <property type="entry name" value="Lipoprotein localisation LolA/LolB/LppX"/>
    <property type="match status" value="1"/>
</dbReference>
<evidence type="ECO:0000256" key="4">
    <source>
        <dbReference type="ARBA" id="ARBA00016202"/>
    </source>
</evidence>
<dbReference type="OrthoDB" id="5296388at2"/>
<keyword evidence="11" id="KW-0998">Cell outer membrane</keyword>
<comment type="subunit">
    <text evidence="3">Monomer.</text>
</comment>